<reference evidence="2" key="1">
    <citation type="submission" date="2015-09" db="EMBL/GenBank/DDBJ databases">
        <authorList>
            <consortium name="Pathogen Informatics"/>
        </authorList>
    </citation>
    <scope>NUCLEOTIDE SEQUENCE [LARGE SCALE GENOMIC DNA]</scope>
    <source>
        <strain evidence="2">Lake Konstanz</strain>
    </source>
</reference>
<dbReference type="VEuPathDB" id="TriTrypDB:BSAL_20480"/>
<protein>
    <submittedName>
        <fullName evidence="1">ABC transporter, putative</fullName>
    </submittedName>
</protein>
<evidence type="ECO:0000313" key="2">
    <source>
        <dbReference type="Proteomes" id="UP000051952"/>
    </source>
</evidence>
<name>A0A0S4JGQ8_BODSA</name>
<dbReference type="AlphaFoldDB" id="A0A0S4JGQ8"/>
<accession>A0A0S4JGQ8</accession>
<keyword evidence="2" id="KW-1185">Reference proteome</keyword>
<evidence type="ECO:0000313" key="1">
    <source>
        <dbReference type="EMBL" id="CUG89322.1"/>
    </source>
</evidence>
<organism evidence="1 2">
    <name type="scientific">Bodo saltans</name>
    <name type="common">Flagellated protozoan</name>
    <dbReference type="NCBI Taxonomy" id="75058"/>
    <lineage>
        <taxon>Eukaryota</taxon>
        <taxon>Discoba</taxon>
        <taxon>Euglenozoa</taxon>
        <taxon>Kinetoplastea</taxon>
        <taxon>Metakinetoplastina</taxon>
        <taxon>Eubodonida</taxon>
        <taxon>Bodonidae</taxon>
        <taxon>Bodo</taxon>
    </lineage>
</organism>
<dbReference type="EMBL" id="CYKH01001723">
    <property type="protein sequence ID" value="CUG89322.1"/>
    <property type="molecule type" value="Genomic_DNA"/>
</dbReference>
<proteinExistence type="predicted"/>
<gene>
    <name evidence="1" type="ORF">BSAL_20480</name>
</gene>
<dbReference type="Proteomes" id="UP000051952">
    <property type="component" value="Unassembled WGS sequence"/>
</dbReference>
<sequence>MHRSTPLVIIPMRSQTASASSIEWVVSRTHRSRCRRLRGWSATMHDERTHPFRWTARQGTRCEPQCTSRWQQQACASCHRCRRRLDCCQLPQGLPCGWCFRCTASAHVHCRHHKDEFSSTAASAPLRSRSPITCLLDGTHRGAQLGRRRRPCCRRSHRLFSMTLHGRRGS</sequence>